<gene>
    <name evidence="1" type="ORF">DPMN_085056</name>
</gene>
<organism evidence="1 2">
    <name type="scientific">Dreissena polymorpha</name>
    <name type="common">Zebra mussel</name>
    <name type="synonym">Mytilus polymorpha</name>
    <dbReference type="NCBI Taxonomy" id="45954"/>
    <lineage>
        <taxon>Eukaryota</taxon>
        <taxon>Metazoa</taxon>
        <taxon>Spiralia</taxon>
        <taxon>Lophotrochozoa</taxon>
        <taxon>Mollusca</taxon>
        <taxon>Bivalvia</taxon>
        <taxon>Autobranchia</taxon>
        <taxon>Heteroconchia</taxon>
        <taxon>Euheterodonta</taxon>
        <taxon>Imparidentia</taxon>
        <taxon>Neoheterodontei</taxon>
        <taxon>Myida</taxon>
        <taxon>Dreissenoidea</taxon>
        <taxon>Dreissenidae</taxon>
        <taxon>Dreissena</taxon>
    </lineage>
</organism>
<evidence type="ECO:0000313" key="2">
    <source>
        <dbReference type="Proteomes" id="UP000828390"/>
    </source>
</evidence>
<evidence type="ECO:0000313" key="1">
    <source>
        <dbReference type="EMBL" id="KAH3697553.1"/>
    </source>
</evidence>
<sequence>MYGSLLLPVVIDELPADIRKNLARVNKNNDCTMQDLRRSINKEINIFGIDSGSLNTIPEA</sequence>
<accession>A0A9D4BLH7</accession>
<protein>
    <submittedName>
        <fullName evidence="1">Uncharacterized protein</fullName>
    </submittedName>
</protein>
<dbReference type="AlphaFoldDB" id="A0A9D4BLH7"/>
<dbReference type="Proteomes" id="UP000828390">
    <property type="component" value="Unassembled WGS sequence"/>
</dbReference>
<dbReference type="EMBL" id="JAIWYP010000016">
    <property type="protein sequence ID" value="KAH3697553.1"/>
    <property type="molecule type" value="Genomic_DNA"/>
</dbReference>
<proteinExistence type="predicted"/>
<reference evidence="1" key="2">
    <citation type="submission" date="2020-11" db="EMBL/GenBank/DDBJ databases">
        <authorList>
            <person name="McCartney M.A."/>
            <person name="Auch B."/>
            <person name="Kono T."/>
            <person name="Mallez S."/>
            <person name="Becker A."/>
            <person name="Gohl D.M."/>
            <person name="Silverstein K.A.T."/>
            <person name="Koren S."/>
            <person name="Bechman K.B."/>
            <person name="Herman A."/>
            <person name="Abrahante J.E."/>
            <person name="Garbe J."/>
        </authorList>
    </citation>
    <scope>NUCLEOTIDE SEQUENCE</scope>
    <source>
        <strain evidence="1">Duluth1</strain>
        <tissue evidence="1">Whole animal</tissue>
    </source>
</reference>
<keyword evidence="2" id="KW-1185">Reference proteome</keyword>
<reference evidence="1" key="1">
    <citation type="journal article" date="2019" name="bioRxiv">
        <title>The Genome of the Zebra Mussel, Dreissena polymorpha: A Resource for Invasive Species Research.</title>
        <authorList>
            <person name="McCartney M.A."/>
            <person name="Auch B."/>
            <person name="Kono T."/>
            <person name="Mallez S."/>
            <person name="Zhang Y."/>
            <person name="Obille A."/>
            <person name="Becker A."/>
            <person name="Abrahante J.E."/>
            <person name="Garbe J."/>
            <person name="Badalamenti J.P."/>
            <person name="Herman A."/>
            <person name="Mangelson H."/>
            <person name="Liachko I."/>
            <person name="Sullivan S."/>
            <person name="Sone E.D."/>
            <person name="Koren S."/>
            <person name="Silverstein K.A.T."/>
            <person name="Beckman K.B."/>
            <person name="Gohl D.M."/>
        </authorList>
    </citation>
    <scope>NUCLEOTIDE SEQUENCE</scope>
    <source>
        <strain evidence="1">Duluth1</strain>
        <tissue evidence="1">Whole animal</tissue>
    </source>
</reference>
<name>A0A9D4BLH7_DREPO</name>
<comment type="caution">
    <text evidence="1">The sequence shown here is derived from an EMBL/GenBank/DDBJ whole genome shotgun (WGS) entry which is preliminary data.</text>
</comment>